<organism evidence="5 6">
    <name type="scientific">Candidatus Paracaedimonas acanthamoebae</name>
    <dbReference type="NCBI Taxonomy" id="244581"/>
    <lineage>
        <taxon>Bacteria</taxon>
        <taxon>Pseudomonadati</taxon>
        <taxon>Pseudomonadota</taxon>
        <taxon>Alphaproteobacteria</taxon>
        <taxon>Holosporales</taxon>
        <taxon>Caedimonadaceae</taxon>
        <taxon>Candidatus Paracaedimonas</taxon>
    </lineage>
</organism>
<evidence type="ECO:0000256" key="2">
    <source>
        <dbReference type="ARBA" id="ARBA00022670"/>
    </source>
</evidence>
<evidence type="ECO:0000256" key="1">
    <source>
        <dbReference type="ARBA" id="ARBA00022612"/>
    </source>
</evidence>
<protein>
    <submittedName>
        <fullName evidence="5">HK97 family phage prohead protease</fullName>
    </submittedName>
</protein>
<keyword evidence="1" id="KW-1188">Viral release from host cell</keyword>
<evidence type="ECO:0000313" key="6">
    <source>
        <dbReference type="Proteomes" id="UP000664414"/>
    </source>
</evidence>
<dbReference type="SUPFAM" id="SSF50789">
    <property type="entry name" value="Herpes virus serine proteinase, assemblin"/>
    <property type="match status" value="1"/>
</dbReference>
<evidence type="ECO:0000313" key="5">
    <source>
        <dbReference type="EMBL" id="MBN9413769.1"/>
    </source>
</evidence>
<name>A0A8J7PTR9_9PROT</name>
<gene>
    <name evidence="5" type="ORF">J0H12_07635</name>
</gene>
<dbReference type="GO" id="GO:0008233">
    <property type="term" value="F:peptidase activity"/>
    <property type="evidence" value="ECO:0007669"/>
    <property type="project" value="UniProtKB-KW"/>
</dbReference>
<dbReference type="EMBL" id="JAFKGL010000047">
    <property type="protein sequence ID" value="MBN9413769.1"/>
    <property type="molecule type" value="Genomic_DNA"/>
</dbReference>
<dbReference type="GO" id="GO:0006508">
    <property type="term" value="P:proteolysis"/>
    <property type="evidence" value="ECO:0007669"/>
    <property type="project" value="UniProtKB-KW"/>
</dbReference>
<dbReference type="InterPro" id="IPR006433">
    <property type="entry name" value="Prohead_protease"/>
</dbReference>
<sequence length="180" mass="20690">MKLNKISYPIELKYLEEEGVFEGYASVFEHLDDHGVRVMKGAFMDSLRHWWHSGQVPKMLWQHDPSQPIGVWESLEEDGHGLRVKGRLLLDVQRGLEAYTLMKAGVLDSLSIGYRVLEARPGKKSGERLLSKLELHEISLVTFPANDRAKITQVKNLFTQESEMIQRIYALVSLLKDWSL</sequence>
<dbReference type="Pfam" id="PF04586">
    <property type="entry name" value="Peptidase_S78"/>
    <property type="match status" value="1"/>
</dbReference>
<dbReference type="NCBIfam" id="TIGR01543">
    <property type="entry name" value="proheadase_HK97"/>
    <property type="match status" value="1"/>
</dbReference>
<evidence type="ECO:0000256" key="3">
    <source>
        <dbReference type="ARBA" id="ARBA00022801"/>
    </source>
</evidence>
<proteinExistence type="predicted"/>
<keyword evidence="3" id="KW-0378">Hydrolase</keyword>
<accession>A0A8J7PTR9</accession>
<dbReference type="InterPro" id="IPR054613">
    <property type="entry name" value="Peptidase_S78_dom"/>
</dbReference>
<dbReference type="Proteomes" id="UP000664414">
    <property type="component" value="Unassembled WGS sequence"/>
</dbReference>
<dbReference type="AlphaFoldDB" id="A0A8J7PTR9"/>
<feature type="domain" description="Prohead serine protease" evidence="4">
    <location>
        <begin position="14"/>
        <end position="155"/>
    </location>
</feature>
<evidence type="ECO:0000259" key="4">
    <source>
        <dbReference type="Pfam" id="PF04586"/>
    </source>
</evidence>
<reference evidence="5" key="1">
    <citation type="submission" date="2021-02" db="EMBL/GenBank/DDBJ databases">
        <title>Thiocyanate and organic carbon inputs drive convergent selection for specific autotrophic Afipia and Thiobacillus strains within complex microbiomes.</title>
        <authorList>
            <person name="Huddy R.J."/>
            <person name="Sachdeva R."/>
            <person name="Kadzinga F."/>
            <person name="Kantor R.S."/>
            <person name="Harrison S.T.L."/>
            <person name="Banfield J.F."/>
        </authorList>
    </citation>
    <scope>NUCLEOTIDE SEQUENCE</scope>
    <source>
        <strain evidence="5">SCN18_10_11_15_R4_P_38_20</strain>
    </source>
</reference>
<comment type="caution">
    <text evidence="5">The sequence shown here is derived from an EMBL/GenBank/DDBJ whole genome shotgun (WGS) entry which is preliminary data.</text>
</comment>
<keyword evidence="2 5" id="KW-0645">Protease</keyword>